<evidence type="ECO:0000313" key="3">
    <source>
        <dbReference type="Proteomes" id="UP001597045"/>
    </source>
</evidence>
<name>A0ABW3M9F9_9PSEU</name>
<dbReference type="Pfam" id="PF13577">
    <property type="entry name" value="SnoaL_4"/>
    <property type="match status" value="1"/>
</dbReference>
<reference evidence="3" key="1">
    <citation type="journal article" date="2019" name="Int. J. Syst. Evol. Microbiol.">
        <title>The Global Catalogue of Microorganisms (GCM) 10K type strain sequencing project: providing services to taxonomists for standard genome sequencing and annotation.</title>
        <authorList>
            <consortium name="The Broad Institute Genomics Platform"/>
            <consortium name="The Broad Institute Genome Sequencing Center for Infectious Disease"/>
            <person name="Wu L."/>
            <person name="Ma J."/>
        </authorList>
    </citation>
    <scope>NUCLEOTIDE SEQUENCE [LARGE SCALE GENOMIC DNA]</scope>
    <source>
        <strain evidence="3">JCM 31486</strain>
    </source>
</reference>
<protein>
    <submittedName>
        <fullName evidence="2">Nuclear transport factor 2 family protein</fullName>
    </submittedName>
</protein>
<evidence type="ECO:0000313" key="2">
    <source>
        <dbReference type="EMBL" id="MFD1046811.1"/>
    </source>
</evidence>
<keyword evidence="3" id="KW-1185">Reference proteome</keyword>
<feature type="non-terminal residue" evidence="2">
    <location>
        <position position="43"/>
    </location>
</feature>
<proteinExistence type="predicted"/>
<dbReference type="EMBL" id="JBHTIS010000799">
    <property type="protein sequence ID" value="MFD1046811.1"/>
    <property type="molecule type" value="Genomic_DNA"/>
</dbReference>
<dbReference type="InterPro" id="IPR037401">
    <property type="entry name" value="SnoaL-like"/>
</dbReference>
<feature type="domain" description="SnoaL-like" evidence="1">
    <location>
        <begin position="3"/>
        <end position="41"/>
    </location>
</feature>
<dbReference type="Gene3D" id="3.10.450.50">
    <property type="match status" value="1"/>
</dbReference>
<dbReference type="SUPFAM" id="SSF54427">
    <property type="entry name" value="NTF2-like"/>
    <property type="match status" value="1"/>
</dbReference>
<gene>
    <name evidence="2" type="ORF">ACFQ1S_15265</name>
</gene>
<dbReference type="Proteomes" id="UP001597045">
    <property type="component" value="Unassembled WGS sequence"/>
</dbReference>
<comment type="caution">
    <text evidence="2">The sequence shown here is derived from an EMBL/GenBank/DDBJ whole genome shotgun (WGS) entry which is preliminary data.</text>
</comment>
<organism evidence="2 3">
    <name type="scientific">Kibdelosporangium lantanae</name>
    <dbReference type="NCBI Taxonomy" id="1497396"/>
    <lineage>
        <taxon>Bacteria</taxon>
        <taxon>Bacillati</taxon>
        <taxon>Actinomycetota</taxon>
        <taxon>Actinomycetes</taxon>
        <taxon>Pseudonocardiales</taxon>
        <taxon>Pseudonocardiaceae</taxon>
        <taxon>Kibdelosporangium</taxon>
    </lineage>
</organism>
<dbReference type="InterPro" id="IPR032710">
    <property type="entry name" value="NTF2-like_dom_sf"/>
</dbReference>
<sequence>MPETYQEVQHFYARQMRALDEGQVADWARTFEQDGVFDANGLP</sequence>
<evidence type="ECO:0000259" key="1">
    <source>
        <dbReference type="Pfam" id="PF13577"/>
    </source>
</evidence>
<accession>A0ABW3M9F9</accession>